<dbReference type="PANTHER" id="PTHR45968">
    <property type="entry name" value="OSJNBA0019K04.7 PROTEIN"/>
    <property type="match status" value="1"/>
</dbReference>
<organism evidence="6 7">
    <name type="scientific">Vitrella brassicaformis (strain CCMP3155)</name>
    <dbReference type="NCBI Taxonomy" id="1169540"/>
    <lineage>
        <taxon>Eukaryota</taxon>
        <taxon>Sar</taxon>
        <taxon>Alveolata</taxon>
        <taxon>Colpodellida</taxon>
        <taxon>Vitrellaceae</taxon>
        <taxon>Vitrella</taxon>
    </lineage>
</organism>
<feature type="compositionally biased region" description="Basic and acidic residues" evidence="2">
    <location>
        <begin position="12"/>
        <end position="23"/>
    </location>
</feature>
<dbReference type="STRING" id="1169540.A0A0G4F657"/>
<evidence type="ECO:0000256" key="2">
    <source>
        <dbReference type="SAM" id="MobiDB-lite"/>
    </source>
</evidence>
<dbReference type="PANTHER" id="PTHR45968:SF3">
    <property type="entry name" value="OS04G0573100 PROTEIN"/>
    <property type="match status" value="1"/>
</dbReference>
<evidence type="ECO:0000259" key="5">
    <source>
        <dbReference type="Pfam" id="PF05199"/>
    </source>
</evidence>
<feature type="domain" description="Glucose-methanol-choline oxidoreductase C-terminal" evidence="5">
    <location>
        <begin position="754"/>
        <end position="820"/>
    </location>
</feature>
<protein>
    <recommendedName>
        <fullName evidence="8">Glucose-methanol-choline oxidoreductase N-terminal domain-containing protein</fullName>
    </recommendedName>
</protein>
<feature type="region of interest" description="Disordered" evidence="2">
    <location>
        <begin position="1"/>
        <end position="24"/>
    </location>
</feature>
<dbReference type="InterPro" id="IPR002938">
    <property type="entry name" value="FAD-bd"/>
</dbReference>
<dbReference type="InterPro" id="IPR036188">
    <property type="entry name" value="FAD/NAD-bd_sf"/>
</dbReference>
<dbReference type="Pfam" id="PF05199">
    <property type="entry name" value="GMC_oxred_C"/>
    <property type="match status" value="1"/>
</dbReference>
<dbReference type="Pfam" id="PF01494">
    <property type="entry name" value="FAD_binding_3"/>
    <property type="match status" value="1"/>
</dbReference>
<reference evidence="6 7" key="1">
    <citation type="submission" date="2014-11" db="EMBL/GenBank/DDBJ databases">
        <authorList>
            <person name="Zhu J."/>
            <person name="Qi W."/>
            <person name="Song R."/>
        </authorList>
    </citation>
    <scope>NUCLEOTIDE SEQUENCE [LARGE SCALE GENOMIC DNA]</scope>
</reference>
<dbReference type="InParanoid" id="A0A0G4F657"/>
<dbReference type="Gene3D" id="3.50.50.60">
    <property type="entry name" value="FAD/NAD(P)-binding domain"/>
    <property type="match status" value="3"/>
</dbReference>
<evidence type="ECO:0000259" key="4">
    <source>
        <dbReference type="Pfam" id="PF01494"/>
    </source>
</evidence>
<dbReference type="Proteomes" id="UP000041254">
    <property type="component" value="Unassembled WGS sequence"/>
</dbReference>
<sequence>MIKGTCGLPDRGGNERGRSRSEQKAWFPAEDDLFDYIVVGAGAAGIPLSQTLAESGAKVLLIERGGDRSDSPEGLTIGGTGLGLLNKDLTQDLLTLEGVRSHIGNVMSGGTAVNLAIWIQEKNDYFDFIREEYGADFDPAMVNESYTWVREQLGHPMPFSEPYGSAWQRATAKVGWEPYHGESFELSQGSWNAFSLFEQRFEKDLSPMRPRRATDEILRMRQQEQQTLKTIKRTTVHKLHFVTDEQTGNPRIECVGYAPSPESLERVDSLANSLFETVEGFFDMFPSSSRREEVNITAELFGQERKPTKPVTLRKACIKKGGEVILSAGAIYTPALLMNNGVGPREIVEDVRKLKMVKEVPDLGKNLMDRNFVPVDAFFEPKQMPDQGYNATLVQVAGLLQEGTGCKGFGLSEMMANPTCAYVPTEELSGAQIAEGVLYATRFVLPPHYRSTPEVDWLVTILSTCSANLNDIVCIPFKPLIQCLRSVAALFTFNSVPRSRGSVTINKKGDPIVSANYYGDPEGKDLRDAVYGLQRVLRAIGTGEFEGIFQKKSPLSCPLIVLNGVLDLAIVGQRLLPKQNPIFEAIETIRRQIEFPPLPSIDAFLRLIRPEKTTPPNYNDTLTQAFNATMAAQQDASTDLNATALRLLQEELGGGIGGYDDAVDMERRRHRLNPREDDSEVVQWLKEEIKAVTEDAELRQRARSRRGTNYTSSCFLGGAETPGVNCDQAEILSASDQLEAAKEYALFPPLPKDLQDPESLGNYVRSHGSSIWHWTGSAAMGKVVGNDFRVCGIDDLSIVDASVVPMVTRMNPMATYVMLGRYAGLYKVREKEAERRRKRQ</sequence>
<keyword evidence="7" id="KW-1185">Reference proteome</keyword>
<dbReference type="InterPro" id="IPR051871">
    <property type="entry name" value="GMC_Oxidoreductase-Related"/>
</dbReference>
<dbReference type="AlphaFoldDB" id="A0A0G4F657"/>
<dbReference type="VEuPathDB" id="CryptoDB:Vbra_14489"/>
<dbReference type="EMBL" id="CDMY01000376">
    <property type="protein sequence ID" value="CEM07583.1"/>
    <property type="molecule type" value="Genomic_DNA"/>
</dbReference>
<evidence type="ECO:0000313" key="7">
    <source>
        <dbReference type="Proteomes" id="UP000041254"/>
    </source>
</evidence>
<evidence type="ECO:0000313" key="6">
    <source>
        <dbReference type="EMBL" id="CEM07583.1"/>
    </source>
</evidence>
<dbReference type="PhylomeDB" id="A0A0G4F657"/>
<evidence type="ECO:0000259" key="3">
    <source>
        <dbReference type="Pfam" id="PF00732"/>
    </source>
</evidence>
<feature type="domain" description="Glucose-methanol-choline oxidoreductase N-terminal" evidence="3">
    <location>
        <begin position="315"/>
        <end position="369"/>
    </location>
</feature>
<evidence type="ECO:0000256" key="1">
    <source>
        <dbReference type="ARBA" id="ARBA00022729"/>
    </source>
</evidence>
<name>A0A0G4F657_VITBC</name>
<gene>
    <name evidence="6" type="ORF">Vbra_14489</name>
</gene>
<dbReference type="InterPro" id="IPR000172">
    <property type="entry name" value="GMC_OxRdtase_N"/>
</dbReference>
<dbReference type="OrthoDB" id="269227at2759"/>
<dbReference type="GO" id="GO:0071949">
    <property type="term" value="F:FAD binding"/>
    <property type="evidence" value="ECO:0007669"/>
    <property type="project" value="InterPro"/>
</dbReference>
<evidence type="ECO:0008006" key="8">
    <source>
        <dbReference type="Google" id="ProtNLM"/>
    </source>
</evidence>
<dbReference type="Gene3D" id="3.30.560.10">
    <property type="entry name" value="Glucose Oxidase, domain 3"/>
    <property type="match status" value="1"/>
</dbReference>
<dbReference type="GO" id="GO:0016614">
    <property type="term" value="F:oxidoreductase activity, acting on CH-OH group of donors"/>
    <property type="evidence" value="ECO:0007669"/>
    <property type="project" value="InterPro"/>
</dbReference>
<dbReference type="Gene3D" id="3.30.410.40">
    <property type="match status" value="2"/>
</dbReference>
<dbReference type="InterPro" id="IPR007867">
    <property type="entry name" value="GMC_OxRtase_C"/>
</dbReference>
<dbReference type="SUPFAM" id="SSF51905">
    <property type="entry name" value="FAD/NAD(P)-binding domain"/>
    <property type="match status" value="1"/>
</dbReference>
<feature type="domain" description="FAD-binding" evidence="4">
    <location>
        <begin position="37"/>
        <end position="102"/>
    </location>
</feature>
<proteinExistence type="predicted"/>
<dbReference type="SUPFAM" id="SSF54373">
    <property type="entry name" value="FAD-linked reductases, C-terminal domain"/>
    <property type="match status" value="1"/>
</dbReference>
<keyword evidence="1" id="KW-0732">Signal</keyword>
<dbReference type="Pfam" id="PF00732">
    <property type="entry name" value="GMC_oxred_N"/>
    <property type="match status" value="1"/>
</dbReference>
<accession>A0A0G4F657</accession>
<dbReference type="OMA" id="IMTYCAR"/>